<name>A0A2I2GQK5_9EURO</name>
<evidence type="ECO:0000313" key="1">
    <source>
        <dbReference type="EMBL" id="PLB55159.1"/>
    </source>
</evidence>
<comment type="caution">
    <text evidence="1">The sequence shown here is derived from an EMBL/GenBank/DDBJ whole genome shotgun (WGS) entry which is preliminary data.</text>
</comment>
<organism evidence="1 2">
    <name type="scientific">Aspergillus steynii IBT 23096</name>
    <dbReference type="NCBI Taxonomy" id="1392250"/>
    <lineage>
        <taxon>Eukaryota</taxon>
        <taxon>Fungi</taxon>
        <taxon>Dikarya</taxon>
        <taxon>Ascomycota</taxon>
        <taxon>Pezizomycotina</taxon>
        <taxon>Eurotiomycetes</taxon>
        <taxon>Eurotiomycetidae</taxon>
        <taxon>Eurotiales</taxon>
        <taxon>Aspergillaceae</taxon>
        <taxon>Aspergillus</taxon>
        <taxon>Aspergillus subgen. Circumdati</taxon>
    </lineage>
</organism>
<reference evidence="1 2" key="1">
    <citation type="submission" date="2016-12" db="EMBL/GenBank/DDBJ databases">
        <title>The genomes of Aspergillus section Nigri reveals drivers in fungal speciation.</title>
        <authorList>
            <consortium name="DOE Joint Genome Institute"/>
            <person name="Vesth T.C."/>
            <person name="Nybo J."/>
            <person name="Theobald S."/>
            <person name="Brandl J."/>
            <person name="Frisvad J.C."/>
            <person name="Nielsen K.F."/>
            <person name="Lyhne E.K."/>
            <person name="Kogle M.E."/>
            <person name="Kuo A."/>
            <person name="Riley R."/>
            <person name="Clum A."/>
            <person name="Nolan M."/>
            <person name="Lipzen A."/>
            <person name="Salamov A."/>
            <person name="Henrissat B."/>
            <person name="Wiebenga A."/>
            <person name="De Vries R.P."/>
            <person name="Grigoriev I.V."/>
            <person name="Mortensen U.H."/>
            <person name="Andersen M.R."/>
            <person name="Baker S.E."/>
        </authorList>
    </citation>
    <scope>NUCLEOTIDE SEQUENCE [LARGE SCALE GENOMIC DNA]</scope>
    <source>
        <strain evidence="1 2">IBT 23096</strain>
    </source>
</reference>
<dbReference type="RefSeq" id="XP_024710461.1">
    <property type="nucleotide sequence ID" value="XM_024843543.1"/>
</dbReference>
<dbReference type="AlphaFoldDB" id="A0A2I2GQK5"/>
<dbReference type="VEuPathDB" id="FungiDB:P170DRAFT_34604"/>
<keyword evidence="2" id="KW-1185">Reference proteome</keyword>
<dbReference type="EMBL" id="MSFO01000001">
    <property type="protein sequence ID" value="PLB55159.1"/>
    <property type="molecule type" value="Genomic_DNA"/>
</dbReference>
<evidence type="ECO:0000313" key="2">
    <source>
        <dbReference type="Proteomes" id="UP000234275"/>
    </source>
</evidence>
<protein>
    <submittedName>
        <fullName evidence="1">Uncharacterized protein</fullName>
    </submittedName>
</protein>
<dbReference type="Proteomes" id="UP000234275">
    <property type="component" value="Unassembled WGS sequence"/>
</dbReference>
<dbReference type="GeneID" id="36551243"/>
<sequence>MNKHEKIKPAPRRQDEIAISRRSVSFSKNDDQTHQHSAVQSLLSCSLISVLMRASLFFLSSTRKQCGAIMSSSSLGAFLALRLPTTDTKIRAGSGNT</sequence>
<gene>
    <name evidence="1" type="ORF">P170DRAFT_34604</name>
</gene>
<accession>A0A2I2GQK5</accession>
<proteinExistence type="predicted"/>